<accession>A0A0M6WAD3</accession>
<evidence type="ECO:0000256" key="1">
    <source>
        <dbReference type="ARBA" id="ARBA00001947"/>
    </source>
</evidence>
<dbReference type="Pfam" id="PF01431">
    <property type="entry name" value="Peptidase_M13"/>
    <property type="match status" value="1"/>
</dbReference>
<dbReference type="SUPFAM" id="SSF55486">
    <property type="entry name" value="Metalloproteases ('zincins'), catalytic domain"/>
    <property type="match status" value="1"/>
</dbReference>
<dbReference type="STRING" id="1715285.SOFFGTOCOR_0463"/>
<evidence type="ECO:0000313" key="10">
    <source>
        <dbReference type="EMBL" id="CRK85871.1"/>
    </source>
</evidence>
<dbReference type="Pfam" id="PF05649">
    <property type="entry name" value="Peptidase_M13_N"/>
    <property type="match status" value="1"/>
</dbReference>
<keyword evidence="6" id="KW-0862">Zinc</keyword>
<organism evidence="10 11">
    <name type="scientific">Candidatus Providencia siddallii</name>
    <dbReference type="NCBI Taxonomy" id="1715285"/>
    <lineage>
        <taxon>Bacteria</taxon>
        <taxon>Pseudomonadati</taxon>
        <taxon>Pseudomonadota</taxon>
        <taxon>Gammaproteobacteria</taxon>
        <taxon>Enterobacterales</taxon>
        <taxon>Morganellaceae</taxon>
        <taxon>Providencia</taxon>
    </lineage>
</organism>
<keyword evidence="7" id="KW-0482">Metalloprotease</keyword>
<reference evidence="11" key="1">
    <citation type="submission" date="2015-05" db="EMBL/GenBank/DDBJ databases">
        <authorList>
            <person name="Manzano-Marin A."/>
        </authorList>
    </citation>
    <scope>NUCLEOTIDE SEQUENCE [LARGE SCALE GENOMIC DNA]</scope>
    <source>
        <strain evidence="11">officinalis</strain>
    </source>
</reference>
<dbReference type="Proteomes" id="UP000242301">
    <property type="component" value="Unassembled WGS sequence"/>
</dbReference>
<feature type="domain" description="Peptidase M13 N-terminal" evidence="9">
    <location>
        <begin position="42"/>
        <end position="419"/>
    </location>
</feature>
<dbReference type="InterPro" id="IPR000718">
    <property type="entry name" value="Peptidase_M13"/>
</dbReference>
<dbReference type="InterPro" id="IPR008753">
    <property type="entry name" value="Peptidase_M13_N"/>
</dbReference>
<evidence type="ECO:0000256" key="4">
    <source>
        <dbReference type="ARBA" id="ARBA00022723"/>
    </source>
</evidence>
<proteinExistence type="inferred from homology"/>
<evidence type="ECO:0000256" key="2">
    <source>
        <dbReference type="ARBA" id="ARBA00007357"/>
    </source>
</evidence>
<keyword evidence="11" id="KW-1185">Reference proteome</keyword>
<dbReference type="EC" id="3.4.24.-" evidence="10"/>
<feature type="domain" description="Peptidase M13 C-terminal" evidence="8">
    <location>
        <begin position="471"/>
        <end position="675"/>
    </location>
</feature>
<dbReference type="PRINTS" id="PR00786">
    <property type="entry name" value="NEPRILYSIN"/>
</dbReference>
<dbReference type="AlphaFoldDB" id="A0A0M6WAD3"/>
<gene>
    <name evidence="10" type="primary">pepO</name>
    <name evidence="10" type="ORF">SOFFGTOCOR_0463</name>
</gene>
<comment type="cofactor">
    <cofactor evidence="1">
        <name>Zn(2+)</name>
        <dbReference type="ChEBI" id="CHEBI:29105"/>
    </cofactor>
</comment>
<dbReference type="CDD" id="cd08662">
    <property type="entry name" value="M13"/>
    <property type="match status" value="1"/>
</dbReference>
<dbReference type="PANTHER" id="PTHR11733">
    <property type="entry name" value="ZINC METALLOPROTEASE FAMILY M13 NEPRILYSIN-RELATED"/>
    <property type="match status" value="1"/>
</dbReference>
<sequence>MHSNILAICVGISTMSYLTPQLLAKEISYGNQKIVLSDSINPGNDFYHYVNNDWIKNTQIPDGNARYNSFIELYLNSEKQIQSIIDQLQNTPENELNQNQRNIRNLYLSYLNESYIEKIGISPILCDLKAIKEAKNHNEISHLMMLPNYNSLINYWVDPDAKNSKIYVLYISQGNLGLPNRDFYLKNSKEIKEVRKNYFDYISLILKNAGEKNVNNKAKKIINLEKSIAKIHWSPEDRRNTIKNYHSMSLEEVKKFTNGFDLSNFIKKNNLTDKSLKKIIVETDDAVAETIKIFINTPISTIKDYLIFRYLNKYASFLNKNFSDAHFNFFSNKLNGIKNKRTRKEYAIQMVNSLQGEPLGEIYVKKYFDKESKEKIQDLVNRIRNTFNLRLKNNNWMDFSTRKEALKKLERFTIKIGYPDKWNDFSNINFTQKELISNYKQILNWNHKNMLSKIGQPIRNWEWEMTPQTVNAYFNPVQNEIVLPAAILQAPFFDKNVDYAYNYGSIGAVIAHEMGHGFDDQGSLYDSTGELRDWWQNSAKVHFKEKTNKLIKQYNAFKINGQKINGYLTLGENIGDLGGLTIVLDAYKQFIKDNYLTCEAPIIDNTTGIQRLFISWARTWRELSNEESQRNRIMTDPHSPYKFRTNGVVRNIDDWYTAFGINKNNELFLEPNQRVYIW</sequence>
<keyword evidence="4" id="KW-0479">Metal-binding</keyword>
<dbReference type="PANTHER" id="PTHR11733:SF167">
    <property type="entry name" value="FI17812P1-RELATED"/>
    <property type="match status" value="1"/>
</dbReference>
<keyword evidence="3" id="KW-0645">Protease</keyword>
<dbReference type="GO" id="GO:0046872">
    <property type="term" value="F:metal ion binding"/>
    <property type="evidence" value="ECO:0007669"/>
    <property type="project" value="UniProtKB-KW"/>
</dbReference>
<dbReference type="InterPro" id="IPR018497">
    <property type="entry name" value="Peptidase_M13_C"/>
</dbReference>
<dbReference type="GO" id="GO:0004222">
    <property type="term" value="F:metalloendopeptidase activity"/>
    <property type="evidence" value="ECO:0007669"/>
    <property type="project" value="InterPro"/>
</dbReference>
<comment type="similarity">
    <text evidence="2">Belongs to the peptidase M13 family.</text>
</comment>
<name>A0A0M6WAD3_9GAMM</name>
<evidence type="ECO:0000256" key="7">
    <source>
        <dbReference type="ARBA" id="ARBA00023049"/>
    </source>
</evidence>
<keyword evidence="5 10" id="KW-0378">Hydrolase</keyword>
<dbReference type="InterPro" id="IPR024079">
    <property type="entry name" value="MetalloPept_cat_dom_sf"/>
</dbReference>
<evidence type="ECO:0000313" key="11">
    <source>
        <dbReference type="Proteomes" id="UP000242301"/>
    </source>
</evidence>
<protein>
    <submittedName>
        <fullName evidence="10">Neutral endopeptidase</fullName>
        <ecNumber evidence="10">3.4.24.-</ecNumber>
    </submittedName>
</protein>
<dbReference type="InterPro" id="IPR042089">
    <property type="entry name" value="Peptidase_M13_dom_2"/>
</dbReference>
<evidence type="ECO:0000256" key="6">
    <source>
        <dbReference type="ARBA" id="ARBA00022833"/>
    </source>
</evidence>
<dbReference type="PROSITE" id="PS51885">
    <property type="entry name" value="NEPRILYSIN"/>
    <property type="match status" value="1"/>
</dbReference>
<evidence type="ECO:0000259" key="9">
    <source>
        <dbReference type="Pfam" id="PF05649"/>
    </source>
</evidence>
<evidence type="ECO:0000259" key="8">
    <source>
        <dbReference type="Pfam" id="PF01431"/>
    </source>
</evidence>
<dbReference type="Gene3D" id="1.10.1380.10">
    <property type="entry name" value="Neutral endopeptidase , domain2"/>
    <property type="match status" value="1"/>
</dbReference>
<dbReference type="GO" id="GO:0016485">
    <property type="term" value="P:protein processing"/>
    <property type="evidence" value="ECO:0007669"/>
    <property type="project" value="TreeGrafter"/>
</dbReference>
<dbReference type="Gene3D" id="3.40.390.10">
    <property type="entry name" value="Collagenase (Catalytic Domain)"/>
    <property type="match status" value="1"/>
</dbReference>
<evidence type="ECO:0000256" key="5">
    <source>
        <dbReference type="ARBA" id="ARBA00022801"/>
    </source>
</evidence>
<evidence type="ECO:0000256" key="3">
    <source>
        <dbReference type="ARBA" id="ARBA00022670"/>
    </source>
</evidence>
<dbReference type="EMBL" id="CVRF01000003">
    <property type="protein sequence ID" value="CRK85871.1"/>
    <property type="molecule type" value="Genomic_DNA"/>
</dbReference>
<dbReference type="GO" id="GO:0005886">
    <property type="term" value="C:plasma membrane"/>
    <property type="evidence" value="ECO:0007669"/>
    <property type="project" value="TreeGrafter"/>
</dbReference>